<dbReference type="AlphaFoldDB" id="A0A8T0J8W5"/>
<feature type="chain" id="PRO_5035833437" description="SAGA-associated factor 11" evidence="12">
    <location>
        <begin position="24"/>
        <end position="291"/>
    </location>
</feature>
<dbReference type="Pfam" id="PF08209">
    <property type="entry name" value="Sgf11"/>
    <property type="match status" value="1"/>
</dbReference>
<dbReference type="GO" id="GO:0070461">
    <property type="term" value="C:SAGA-type complex"/>
    <property type="evidence" value="ECO:0007669"/>
    <property type="project" value="TreeGrafter"/>
</dbReference>
<evidence type="ECO:0000256" key="7">
    <source>
        <dbReference type="ARBA" id="ARBA00023159"/>
    </source>
</evidence>
<evidence type="ECO:0000313" key="14">
    <source>
        <dbReference type="Proteomes" id="UP000822688"/>
    </source>
</evidence>
<evidence type="ECO:0000256" key="10">
    <source>
        <dbReference type="RuleBase" id="RU261113"/>
    </source>
</evidence>
<feature type="compositionally biased region" description="Basic and acidic residues" evidence="11">
    <location>
        <begin position="277"/>
        <end position="291"/>
    </location>
</feature>
<accession>A0A8T0J8W5</accession>
<keyword evidence="4" id="KW-0862">Zinc</keyword>
<evidence type="ECO:0000256" key="3">
    <source>
        <dbReference type="ARBA" id="ARBA00022771"/>
    </source>
</evidence>
<feature type="signal peptide" evidence="12">
    <location>
        <begin position="1"/>
        <end position="23"/>
    </location>
</feature>
<keyword evidence="2" id="KW-0479">Metal-binding</keyword>
<evidence type="ECO:0000313" key="13">
    <source>
        <dbReference type="EMBL" id="KAG0592137.1"/>
    </source>
</evidence>
<dbReference type="FunFam" id="3.30.160.60:FF:000118">
    <property type="entry name" value="Ataxin-7-like protein 3"/>
    <property type="match status" value="1"/>
</dbReference>
<dbReference type="InterPro" id="IPR013246">
    <property type="entry name" value="SAGA_su_Sgf11"/>
</dbReference>
<evidence type="ECO:0000256" key="11">
    <source>
        <dbReference type="SAM" id="MobiDB-lite"/>
    </source>
</evidence>
<evidence type="ECO:0000256" key="8">
    <source>
        <dbReference type="ARBA" id="ARBA00023163"/>
    </source>
</evidence>
<protein>
    <recommendedName>
        <fullName evidence="10">SAGA-associated factor 11</fullName>
    </recommendedName>
</protein>
<dbReference type="Proteomes" id="UP000822688">
    <property type="component" value="Chromosome 1"/>
</dbReference>
<keyword evidence="6" id="KW-0805">Transcription regulation</keyword>
<reference evidence="13" key="1">
    <citation type="submission" date="2020-06" db="EMBL/GenBank/DDBJ databases">
        <title>WGS assembly of Ceratodon purpureus strain R40.</title>
        <authorList>
            <person name="Carey S.B."/>
            <person name="Jenkins J."/>
            <person name="Shu S."/>
            <person name="Lovell J.T."/>
            <person name="Sreedasyam A."/>
            <person name="Maumus F."/>
            <person name="Tiley G.P."/>
            <person name="Fernandez-Pozo N."/>
            <person name="Barry K."/>
            <person name="Chen C."/>
            <person name="Wang M."/>
            <person name="Lipzen A."/>
            <person name="Daum C."/>
            <person name="Saski C.A."/>
            <person name="Payton A.C."/>
            <person name="Mcbreen J.C."/>
            <person name="Conrad R.E."/>
            <person name="Kollar L.M."/>
            <person name="Olsson S."/>
            <person name="Huttunen S."/>
            <person name="Landis J.B."/>
            <person name="Wickett N.J."/>
            <person name="Johnson M.G."/>
            <person name="Rensing S.A."/>
            <person name="Grimwood J."/>
            <person name="Schmutz J."/>
            <person name="Mcdaniel S.F."/>
        </authorList>
    </citation>
    <scope>NUCLEOTIDE SEQUENCE</scope>
    <source>
        <strain evidence="13">R40</strain>
    </source>
</reference>
<keyword evidence="8" id="KW-0804">Transcription</keyword>
<keyword evidence="5" id="KW-0156">Chromatin regulator</keyword>
<dbReference type="GO" id="GO:0071819">
    <property type="term" value="C:DUBm complex"/>
    <property type="evidence" value="ECO:0007669"/>
    <property type="project" value="UniProtKB-ARBA"/>
</dbReference>
<keyword evidence="12" id="KW-0732">Signal</keyword>
<comment type="similarity">
    <text evidence="10">Belongs to the SGF11 family.</text>
</comment>
<comment type="subcellular location">
    <subcellularLocation>
        <location evidence="1 10">Nucleus</location>
    </subcellularLocation>
</comment>
<keyword evidence="7 10" id="KW-0010">Activator</keyword>
<feature type="compositionally biased region" description="Polar residues" evidence="11">
    <location>
        <begin position="234"/>
        <end position="249"/>
    </location>
</feature>
<organism evidence="13 14">
    <name type="scientific">Ceratodon purpureus</name>
    <name type="common">Fire moss</name>
    <name type="synonym">Dicranum purpureum</name>
    <dbReference type="NCBI Taxonomy" id="3225"/>
    <lineage>
        <taxon>Eukaryota</taxon>
        <taxon>Viridiplantae</taxon>
        <taxon>Streptophyta</taxon>
        <taxon>Embryophyta</taxon>
        <taxon>Bryophyta</taxon>
        <taxon>Bryophytina</taxon>
        <taxon>Bryopsida</taxon>
        <taxon>Dicranidae</taxon>
        <taxon>Pseudoditrichales</taxon>
        <taxon>Ditrichaceae</taxon>
        <taxon>Ceratodon</taxon>
    </lineage>
</organism>
<sequence length="291" mass="31373">MGNTSRAAIILAHELVFLDLLDSVIVDVATEAHRGAKLGLDPRLDHDDEADQAQLLAHARAVGSVDVDVTGSETGKHAVDVFGASHPAIANETLDCMNCGRPIVAGRFAPHLEKCMGKGRKSRPKLNSTAEPILQRRGRPSKLVTNRGPILNDIVKQTRVQSPVQSPRSTTGISQQSSMDADNAHSIISHTNRILSPDRLPSVKARTKNMKKKVVIGIIAPTSTDENPSRSDDQVSSVPLNPQASTHGTMKSKRHAEKKKDLEQVLAVSAQVTGPVEKLHKPITRRDVDPG</sequence>
<evidence type="ECO:0000256" key="12">
    <source>
        <dbReference type="SAM" id="SignalP"/>
    </source>
</evidence>
<gene>
    <name evidence="13" type="ORF">KC19_1G228200</name>
</gene>
<dbReference type="GO" id="GO:0006325">
    <property type="term" value="P:chromatin organization"/>
    <property type="evidence" value="ECO:0007669"/>
    <property type="project" value="UniProtKB-KW"/>
</dbReference>
<proteinExistence type="inferred from homology"/>
<evidence type="ECO:0000256" key="1">
    <source>
        <dbReference type="ARBA" id="ARBA00004123"/>
    </source>
</evidence>
<dbReference type="EMBL" id="CM026421">
    <property type="protein sequence ID" value="KAG0592137.1"/>
    <property type="molecule type" value="Genomic_DNA"/>
</dbReference>
<dbReference type="OrthoDB" id="21557at2759"/>
<dbReference type="PANTHER" id="PTHR47674:SF3">
    <property type="entry name" value="SAGA-ASSOCIATED FACTOR 11"/>
    <property type="match status" value="1"/>
</dbReference>
<evidence type="ECO:0000256" key="2">
    <source>
        <dbReference type="ARBA" id="ARBA00022723"/>
    </source>
</evidence>
<dbReference type="GO" id="GO:0008270">
    <property type="term" value="F:zinc ion binding"/>
    <property type="evidence" value="ECO:0007669"/>
    <property type="project" value="UniProtKB-KW"/>
</dbReference>
<evidence type="ECO:0000256" key="5">
    <source>
        <dbReference type="ARBA" id="ARBA00022853"/>
    </source>
</evidence>
<evidence type="ECO:0000256" key="9">
    <source>
        <dbReference type="ARBA" id="ARBA00023242"/>
    </source>
</evidence>
<feature type="region of interest" description="Disordered" evidence="11">
    <location>
        <begin position="219"/>
        <end position="291"/>
    </location>
</feature>
<feature type="region of interest" description="Disordered" evidence="11">
    <location>
        <begin position="159"/>
        <end position="180"/>
    </location>
</feature>
<keyword evidence="14" id="KW-1185">Reference proteome</keyword>
<keyword evidence="3" id="KW-0863">Zinc-finger</keyword>
<dbReference type="PANTHER" id="PTHR47674">
    <property type="entry name" value="SAGA-ASSOCIATED FACTOR 11"/>
    <property type="match status" value="1"/>
</dbReference>
<dbReference type="Gene3D" id="3.30.160.60">
    <property type="entry name" value="Classic Zinc Finger"/>
    <property type="match status" value="1"/>
</dbReference>
<name>A0A8T0J8W5_CERPU</name>
<keyword evidence="9" id="KW-0539">Nucleus</keyword>
<evidence type="ECO:0000256" key="6">
    <source>
        <dbReference type="ARBA" id="ARBA00023015"/>
    </source>
</evidence>
<evidence type="ECO:0000256" key="4">
    <source>
        <dbReference type="ARBA" id="ARBA00022833"/>
    </source>
</evidence>
<comment type="caution">
    <text evidence="13">The sequence shown here is derived from an EMBL/GenBank/DDBJ whole genome shotgun (WGS) entry which is preliminary data.</text>
</comment>